<evidence type="ECO:0000256" key="3">
    <source>
        <dbReference type="ARBA" id="ARBA00022691"/>
    </source>
</evidence>
<dbReference type="OrthoDB" id="6027at2157"/>
<dbReference type="Proteomes" id="UP000000254">
    <property type="component" value="Chromosome"/>
</dbReference>
<dbReference type="AlphaFoldDB" id="A3DP59"/>
<dbReference type="GeneID" id="4907354"/>
<keyword evidence="2" id="KW-0808">Transferase</keyword>
<keyword evidence="1" id="KW-0489">Methyltransferase</keyword>
<dbReference type="InterPro" id="IPR029063">
    <property type="entry name" value="SAM-dependent_MTases_sf"/>
</dbReference>
<dbReference type="SUPFAM" id="SSF53335">
    <property type="entry name" value="S-adenosyl-L-methionine-dependent methyltransferases"/>
    <property type="match status" value="1"/>
</dbReference>
<accession>A3DP59</accession>
<organism evidence="4 5">
    <name type="scientific">Staphylothermus marinus (strain ATCC 43588 / DSM 3639 / JCM 9404 / F1)</name>
    <dbReference type="NCBI Taxonomy" id="399550"/>
    <lineage>
        <taxon>Archaea</taxon>
        <taxon>Thermoproteota</taxon>
        <taxon>Thermoprotei</taxon>
        <taxon>Desulfurococcales</taxon>
        <taxon>Desulfurococcaceae</taxon>
        <taxon>Staphylothermus</taxon>
    </lineage>
</organism>
<dbReference type="CDD" id="cd02440">
    <property type="entry name" value="AdoMet_MTases"/>
    <property type="match status" value="1"/>
</dbReference>
<dbReference type="PANTHER" id="PTHR13610">
    <property type="entry name" value="METHYLTRANSFERASE DOMAIN-CONTAINING PROTEIN"/>
    <property type="match status" value="1"/>
</dbReference>
<evidence type="ECO:0000256" key="2">
    <source>
        <dbReference type="ARBA" id="ARBA00022679"/>
    </source>
</evidence>
<dbReference type="InterPro" id="IPR026170">
    <property type="entry name" value="FAM173A/B"/>
</dbReference>
<dbReference type="EMBL" id="CP000575">
    <property type="protein sequence ID" value="ABN70419.1"/>
    <property type="molecule type" value="Genomic_DNA"/>
</dbReference>
<evidence type="ECO:0000313" key="4">
    <source>
        <dbReference type="EMBL" id="ABN70419.1"/>
    </source>
</evidence>
<dbReference type="GO" id="GO:0016279">
    <property type="term" value="F:protein-lysine N-methyltransferase activity"/>
    <property type="evidence" value="ECO:0007669"/>
    <property type="project" value="InterPro"/>
</dbReference>
<gene>
    <name evidence="4" type="ordered locus">Smar_1328</name>
</gene>
<reference evidence="5" key="1">
    <citation type="journal article" date="2009" name="BMC Genomics">
        <title>The complete genome sequence of Staphylothermus marinus reveals differences in sulfur metabolism among heterotrophic Crenarchaeota.</title>
        <authorList>
            <person name="Anderson I.J."/>
            <person name="Dharmarajan L."/>
            <person name="Rodriguez J."/>
            <person name="Hooper S."/>
            <person name="Porat I."/>
            <person name="Ulrich L.E."/>
            <person name="Elkins J.G."/>
            <person name="Mavromatis K."/>
            <person name="Sun H."/>
            <person name="Land M."/>
            <person name="Lapidus A."/>
            <person name="Lucas S."/>
            <person name="Barry K."/>
            <person name="Huber H."/>
            <person name="Zhulin I.B."/>
            <person name="Whitman W.B."/>
            <person name="Mukhopadhyay B."/>
            <person name="Woese C."/>
            <person name="Bristow J."/>
            <person name="Kyrpides N."/>
        </authorList>
    </citation>
    <scope>NUCLEOTIDE SEQUENCE [LARGE SCALE GENOMIC DNA]</scope>
    <source>
        <strain evidence="5">ATCC 43588 / DSM 3639 / JCM 9404 / F1</strain>
    </source>
</reference>
<evidence type="ECO:0008006" key="6">
    <source>
        <dbReference type="Google" id="ProtNLM"/>
    </source>
</evidence>
<dbReference type="RefSeq" id="WP_011839613.1">
    <property type="nucleotide sequence ID" value="NC_009033.1"/>
</dbReference>
<sequence length="182" mass="20316">MGKVPYIPSSYTAVRNALELAKVGRGDVLYDLGAGDGRAVIEAARRGALAVAVEIDPSFSALISLKAREAGLDDRIIVLEEDFFNTYLGFATVIYQYLYPSISRKLALKYSKELRKGTRIIAYNLPIPGWIPVKIYRFIDENGAVSTHYLYIKGISDPSSWILKHETIPPINTEYVMNIARD</sequence>
<proteinExistence type="predicted"/>
<protein>
    <recommendedName>
        <fullName evidence="6">Methyltransferase domain-containing protein</fullName>
    </recommendedName>
</protein>
<dbReference type="HOGENOM" id="CLU_068443_2_1_2"/>
<keyword evidence="5" id="KW-1185">Reference proteome</keyword>
<dbReference type="GO" id="GO:0032259">
    <property type="term" value="P:methylation"/>
    <property type="evidence" value="ECO:0007669"/>
    <property type="project" value="UniProtKB-KW"/>
</dbReference>
<reference evidence="4 5" key="2">
    <citation type="journal article" date="2009" name="Stand. Genomic Sci.">
        <title>Complete genome sequence of Staphylothermus marinus Stetter and Fiala 1986 type strain F1.</title>
        <authorList>
            <person name="Anderson I.J."/>
            <person name="Sun H."/>
            <person name="Lapidus A."/>
            <person name="Copeland A."/>
            <person name="Glavina Del Rio T."/>
            <person name="Tice H."/>
            <person name="Dalin E."/>
            <person name="Lucas S."/>
            <person name="Barry K."/>
            <person name="Land M."/>
            <person name="Richardson P."/>
            <person name="Huber H."/>
            <person name="Kyrpides N.C."/>
        </authorList>
    </citation>
    <scope>NUCLEOTIDE SEQUENCE [LARGE SCALE GENOMIC DNA]</scope>
    <source>
        <strain evidence="5">ATCC 43588 / DSM 3639 / JCM 9404 / F1</strain>
    </source>
</reference>
<keyword evidence="3" id="KW-0949">S-adenosyl-L-methionine</keyword>
<evidence type="ECO:0000256" key="1">
    <source>
        <dbReference type="ARBA" id="ARBA00022603"/>
    </source>
</evidence>
<dbReference type="eggNOG" id="arCOG01631">
    <property type="taxonomic scope" value="Archaea"/>
</dbReference>
<dbReference type="STRING" id="399550.Smar_1328"/>
<evidence type="ECO:0000313" key="5">
    <source>
        <dbReference type="Proteomes" id="UP000000254"/>
    </source>
</evidence>
<dbReference type="Gene3D" id="3.40.50.150">
    <property type="entry name" value="Vaccinia Virus protein VP39"/>
    <property type="match status" value="1"/>
</dbReference>
<dbReference type="KEGG" id="smr:Smar_1328"/>
<name>A3DP59_STAMF</name>
<dbReference type="PANTHER" id="PTHR13610:SF11">
    <property type="entry name" value="METHYLTRANSFERASE DOMAIN-CONTAINING PROTEIN"/>
    <property type="match status" value="1"/>
</dbReference>